<name>A0A1H3S6I0_9PSEU</name>
<dbReference type="GO" id="GO:0050661">
    <property type="term" value="F:NADP binding"/>
    <property type="evidence" value="ECO:0007669"/>
    <property type="project" value="InterPro"/>
</dbReference>
<comment type="similarity">
    <text evidence="1">Belongs to the FAD-binding monooxygenase family.</text>
</comment>
<evidence type="ECO:0000313" key="5">
    <source>
        <dbReference type="EMBL" id="SDZ33121.1"/>
    </source>
</evidence>
<evidence type="ECO:0000256" key="4">
    <source>
        <dbReference type="ARBA" id="ARBA00023002"/>
    </source>
</evidence>
<keyword evidence="3" id="KW-0274">FAD</keyword>
<evidence type="ECO:0000256" key="1">
    <source>
        <dbReference type="ARBA" id="ARBA00010139"/>
    </source>
</evidence>
<dbReference type="SUPFAM" id="SSF51905">
    <property type="entry name" value="FAD/NAD(P)-binding domain"/>
    <property type="match status" value="2"/>
</dbReference>
<proteinExistence type="inferred from homology"/>
<evidence type="ECO:0000256" key="2">
    <source>
        <dbReference type="ARBA" id="ARBA00022630"/>
    </source>
</evidence>
<dbReference type="GO" id="GO:0004499">
    <property type="term" value="F:N,N-dimethylaniline monooxygenase activity"/>
    <property type="evidence" value="ECO:0007669"/>
    <property type="project" value="InterPro"/>
</dbReference>
<evidence type="ECO:0000313" key="6">
    <source>
        <dbReference type="Proteomes" id="UP000199529"/>
    </source>
</evidence>
<dbReference type="PANTHER" id="PTHR42877">
    <property type="entry name" value="L-ORNITHINE N(5)-MONOOXYGENASE-RELATED"/>
    <property type="match status" value="1"/>
</dbReference>
<dbReference type="InterPro" id="IPR020946">
    <property type="entry name" value="Flavin_mOase-like"/>
</dbReference>
<dbReference type="PRINTS" id="PR00368">
    <property type="entry name" value="FADPNR"/>
</dbReference>
<dbReference type="STRING" id="418495.SAMN05216215_106051"/>
<keyword evidence="4" id="KW-0560">Oxidoreductase</keyword>
<keyword evidence="5" id="KW-0503">Monooxygenase</keyword>
<dbReference type="EMBL" id="FNOK01000060">
    <property type="protein sequence ID" value="SDZ33121.1"/>
    <property type="molecule type" value="Genomic_DNA"/>
</dbReference>
<reference evidence="6" key="1">
    <citation type="submission" date="2016-10" db="EMBL/GenBank/DDBJ databases">
        <authorList>
            <person name="Varghese N."/>
            <person name="Submissions S."/>
        </authorList>
    </citation>
    <scope>NUCLEOTIDE SEQUENCE [LARGE SCALE GENOMIC DNA]</scope>
    <source>
        <strain evidence="6">CGMCC 4.3530</strain>
    </source>
</reference>
<sequence>MEQSSASEPTIDDLRRCIHAAETPALLMLVAHLTDDAEVLRPDWRPKPELLPAGGLTPDVESQIRALCLEKLEPLLPTMGTWPQRPSPAVLTAISDWALGSTDEKNVPLLHAAFVPPGVDERAPRWTKDDIAADRSMRVAIIGAGLSGLMAGLRMKQAGIDFTIIEKGDDLGGTWYENTYPDCRIDVHSYIYTYSFYPYDWPSYFCRQDVIFDYLRSFAEEHGLVDHIVLNTEVTAANWDDESQLWTVETIDDHGGERADEYDIVVSAVGQLNRPLIPAIEGLDTFAGPAFHTAQWDHSVDFAGKRVALIGTGASGVQVGPALARQADELVIFQRTAPFLQPTPELRRDLPEEERWLLRNIPLYRSYYRFSIFLPRAIGRLAAATIDPDYPPTERAVSAVNEQLRVLLTDYLLGQVEDRPDLAEKIIPDYPPGAKRIIRDDGTWIETLKRDNVQLVADGVERVDETGVWTADGEHIPVDVIVFATGFKASDFLMPMKVTGRGGKDLHETWGIDACAYFGIAVPDFPNMFCLYGPNTGLLLHGNVVFFLECQTVYLLSAIKTLLETGHRAMSLRHDVFEEYQEEVTEESGKRVWGWSKTHSWYQNAEGRSTIMWPLTAHRYVEGTRAAEPEHYELT</sequence>
<dbReference type="AlphaFoldDB" id="A0A1H3S6I0"/>
<dbReference type="Pfam" id="PF00743">
    <property type="entry name" value="FMO-like"/>
    <property type="match status" value="1"/>
</dbReference>
<gene>
    <name evidence="5" type="ORF">SAMN05216215_106051</name>
</gene>
<dbReference type="GO" id="GO:0050660">
    <property type="term" value="F:flavin adenine dinucleotide binding"/>
    <property type="evidence" value="ECO:0007669"/>
    <property type="project" value="InterPro"/>
</dbReference>
<dbReference type="PANTHER" id="PTHR42877:SF4">
    <property type="entry name" value="FAD_NAD(P)-BINDING DOMAIN-CONTAINING PROTEIN-RELATED"/>
    <property type="match status" value="1"/>
</dbReference>
<dbReference type="OrthoDB" id="5168853at2"/>
<dbReference type="Gene3D" id="3.50.50.60">
    <property type="entry name" value="FAD/NAD(P)-binding domain"/>
    <property type="match status" value="2"/>
</dbReference>
<dbReference type="Proteomes" id="UP000199529">
    <property type="component" value="Unassembled WGS sequence"/>
</dbReference>
<accession>A0A1H3S6I0</accession>
<dbReference type="InterPro" id="IPR036188">
    <property type="entry name" value="FAD/NAD-bd_sf"/>
</dbReference>
<keyword evidence="2" id="KW-0285">Flavoprotein</keyword>
<dbReference type="InterPro" id="IPR051209">
    <property type="entry name" value="FAD-bind_Monooxygenase_sf"/>
</dbReference>
<organism evidence="5 6">
    <name type="scientific">Saccharopolyspora shandongensis</name>
    <dbReference type="NCBI Taxonomy" id="418495"/>
    <lineage>
        <taxon>Bacteria</taxon>
        <taxon>Bacillati</taxon>
        <taxon>Actinomycetota</taxon>
        <taxon>Actinomycetes</taxon>
        <taxon>Pseudonocardiales</taxon>
        <taxon>Pseudonocardiaceae</taxon>
        <taxon>Saccharopolyspora</taxon>
    </lineage>
</organism>
<evidence type="ECO:0000256" key="3">
    <source>
        <dbReference type="ARBA" id="ARBA00022827"/>
    </source>
</evidence>
<dbReference type="PRINTS" id="PR00411">
    <property type="entry name" value="PNDRDTASEI"/>
</dbReference>
<keyword evidence="6" id="KW-1185">Reference proteome</keyword>
<protein>
    <submittedName>
        <fullName evidence="5">4-hydroxyacetophenone monooxygenase</fullName>
    </submittedName>
</protein>
<dbReference type="RefSeq" id="WP_093276187.1">
    <property type="nucleotide sequence ID" value="NZ_FNOK01000060.1"/>
</dbReference>